<reference evidence="17" key="1">
    <citation type="submission" date="2014-06" db="EMBL/GenBank/DDBJ databases">
        <authorList>
            <person name="Winans N.J."/>
            <person name="Newell P.D."/>
            <person name="Douglas A.E."/>
        </authorList>
    </citation>
    <scope>NUCLEOTIDE SEQUENCE [LARGE SCALE GENOMIC DNA]</scope>
</reference>
<dbReference type="GO" id="GO:0009279">
    <property type="term" value="C:cell outer membrane"/>
    <property type="evidence" value="ECO:0007669"/>
    <property type="project" value="UniProtKB-SubCell"/>
</dbReference>
<evidence type="ECO:0000256" key="2">
    <source>
        <dbReference type="ARBA" id="ARBA00022448"/>
    </source>
</evidence>
<protein>
    <recommendedName>
        <fullName evidence="15">Secretin/TonB short N-terminal domain-containing protein</fullName>
    </recommendedName>
</protein>
<dbReference type="InterPro" id="IPR011662">
    <property type="entry name" value="Secretin/TonB_short_N"/>
</dbReference>
<evidence type="ECO:0000313" key="17">
    <source>
        <dbReference type="Proteomes" id="UP000194641"/>
    </source>
</evidence>
<keyword evidence="2 12" id="KW-0813">Transport</keyword>
<evidence type="ECO:0000259" key="15">
    <source>
        <dbReference type="SMART" id="SM00965"/>
    </source>
</evidence>
<dbReference type="PANTHER" id="PTHR32552">
    <property type="entry name" value="FERRICHROME IRON RECEPTOR-RELATED"/>
    <property type="match status" value="1"/>
</dbReference>
<evidence type="ECO:0000256" key="9">
    <source>
        <dbReference type="ARBA" id="ARBA00023077"/>
    </source>
</evidence>
<dbReference type="Pfam" id="PF07715">
    <property type="entry name" value="Plug"/>
    <property type="match status" value="1"/>
</dbReference>
<keyword evidence="6 14" id="KW-0732">Signal</keyword>
<dbReference type="SMART" id="SM00965">
    <property type="entry name" value="STN"/>
    <property type="match status" value="1"/>
</dbReference>
<keyword evidence="5 12" id="KW-0812">Transmembrane</keyword>
<dbReference type="InterPro" id="IPR039426">
    <property type="entry name" value="TonB-dep_rcpt-like"/>
</dbReference>
<accession>A0A252AJS8</accession>
<keyword evidence="4" id="KW-0410">Iron transport</keyword>
<dbReference type="Gene3D" id="3.55.50.30">
    <property type="match status" value="1"/>
</dbReference>
<evidence type="ECO:0000313" key="16">
    <source>
        <dbReference type="EMBL" id="OUI89836.1"/>
    </source>
</evidence>
<dbReference type="GO" id="GO:0015344">
    <property type="term" value="F:siderophore uptake transmembrane transporter activity"/>
    <property type="evidence" value="ECO:0007669"/>
    <property type="project" value="TreeGrafter"/>
</dbReference>
<keyword evidence="3 12" id="KW-1134">Transmembrane beta strand</keyword>
<evidence type="ECO:0000256" key="3">
    <source>
        <dbReference type="ARBA" id="ARBA00022452"/>
    </source>
</evidence>
<comment type="subcellular location">
    <subcellularLocation>
        <location evidence="1 12">Cell outer membrane</location>
        <topology evidence="1 12">Multi-pass membrane protein</topology>
    </subcellularLocation>
</comment>
<dbReference type="AlphaFoldDB" id="A0A252AJS8"/>
<evidence type="ECO:0000256" key="10">
    <source>
        <dbReference type="ARBA" id="ARBA00023136"/>
    </source>
</evidence>
<evidence type="ECO:0000256" key="8">
    <source>
        <dbReference type="ARBA" id="ARBA00023065"/>
    </source>
</evidence>
<evidence type="ECO:0000256" key="4">
    <source>
        <dbReference type="ARBA" id="ARBA00022496"/>
    </source>
</evidence>
<feature type="domain" description="Secretin/TonB short N-terminal" evidence="15">
    <location>
        <begin position="54"/>
        <end position="105"/>
    </location>
</feature>
<evidence type="ECO:0000256" key="14">
    <source>
        <dbReference type="SAM" id="SignalP"/>
    </source>
</evidence>
<dbReference type="EMBL" id="JOPA01000070">
    <property type="protein sequence ID" value="OUI89836.1"/>
    <property type="molecule type" value="Genomic_DNA"/>
</dbReference>
<evidence type="ECO:0000256" key="11">
    <source>
        <dbReference type="ARBA" id="ARBA00023237"/>
    </source>
</evidence>
<feature type="signal peptide" evidence="14">
    <location>
        <begin position="1"/>
        <end position="26"/>
    </location>
</feature>
<evidence type="ECO:0000256" key="6">
    <source>
        <dbReference type="ARBA" id="ARBA00022729"/>
    </source>
</evidence>
<feature type="chain" id="PRO_5013123723" description="Secretin/TonB short N-terminal domain-containing protein" evidence="14">
    <location>
        <begin position="27"/>
        <end position="908"/>
    </location>
</feature>
<sequence length="908" mass="98671">MRHVPLCLSLLCCSAISTYLLSNADAATPSEVHFSIPAQPLSSAITLFARQSGLHVAVAGTIAGKVRTAPVTGVMSPDSALKKILSGTGVVATEHAGGLIVLTSQPVSVPHQTTQAIQEENLIVTGRASSKHQKKIDTSYAITTISQKELRMRSISSVSEALKNTPGFWVEASGGEVGANIRARGIPVDGYGSVQLEEDGLPLQSDPALGYLNADDSFRIDETLRNIQVVRGGPSSIVAQNAPGGLVNFISKRGTEKLSGVGKQTFGDDGLYRTDAWLGGPAGRWRWSLGGFYRVENGVRDPGFRANSGGQIRANVSRSFSHGGSFFVDYKHLDDRTAFFTDIPVTYDKSGNITSLPGFNANTGTYSSKALANVYLPGPGGSTKHIDLQSGIHMRIDQVTAGFKHDLADGWHLTDTLRYRSMNAAWTVLSPSTVTDANTRLNGLATASSLFSGATGWQLRYADNPNQQFSSSTTGNNYVTDASLRAVWVNEHEVMNDFKLEKSFSFLGHHDIAMGAFASYFNEDFNRYSANMLLDTTSHARALNIDAVDAAGTVLGSMTQNGYTRYGSEFANGWGHDIDVAGYATDEWAITRKLRLDAGIRYEVQRATGTVEGTQSVALGSAPYLSNVLSGNGAFRHYDKVYDNFGGTIGINYQLHPNLGFFARFTRAYRLPSLASFITNPVAVPANQTMNMYEGGVKYNSRYVDAYVTGFDTDYHGFQVNNYVFNVANGGYTQQTINADTRAYGVEFEGTIRPIRYFDVVFTGTAQDARFKGLRYQTLSQNAPVLNDYSNNHLLRVPPVMFRVTPRLHLFNDKLLLQADVEHYGLRYADAANSQKLPSYTVVNFGAAYQVGNYLTINLSGQNLNNSLGLTEGNPRSGEVLSSQSNNSVFLARPILGRSFRLSLTGQF</sequence>
<dbReference type="RefSeq" id="WP_179194148.1">
    <property type="nucleotide sequence ID" value="NZ_JBJJWX010000038.1"/>
</dbReference>
<dbReference type="PROSITE" id="PS52016">
    <property type="entry name" value="TONB_DEPENDENT_REC_3"/>
    <property type="match status" value="1"/>
</dbReference>
<evidence type="ECO:0000256" key="12">
    <source>
        <dbReference type="PROSITE-ProRule" id="PRU01360"/>
    </source>
</evidence>
<keyword evidence="11 12" id="KW-0998">Cell outer membrane</keyword>
<dbReference type="Gene3D" id="2.40.170.20">
    <property type="entry name" value="TonB-dependent receptor, beta-barrel domain"/>
    <property type="match status" value="1"/>
</dbReference>
<keyword evidence="10 12" id="KW-0472">Membrane</keyword>
<comment type="caution">
    <text evidence="16">The sequence shown here is derived from an EMBL/GenBank/DDBJ whole genome shotgun (WGS) entry which is preliminary data.</text>
</comment>
<dbReference type="SUPFAM" id="SSF56935">
    <property type="entry name" value="Porins"/>
    <property type="match status" value="1"/>
</dbReference>
<evidence type="ECO:0000256" key="5">
    <source>
        <dbReference type="ARBA" id="ARBA00022692"/>
    </source>
</evidence>
<evidence type="ECO:0000256" key="1">
    <source>
        <dbReference type="ARBA" id="ARBA00004571"/>
    </source>
</evidence>
<dbReference type="InterPro" id="IPR036942">
    <property type="entry name" value="Beta-barrel_TonB_sf"/>
</dbReference>
<evidence type="ECO:0000256" key="7">
    <source>
        <dbReference type="ARBA" id="ARBA00023004"/>
    </source>
</evidence>
<dbReference type="PANTHER" id="PTHR32552:SF89">
    <property type="entry name" value="CATECHOLATE SIDEROPHORE RECEPTOR FIU"/>
    <property type="match status" value="1"/>
</dbReference>
<dbReference type="Proteomes" id="UP000194641">
    <property type="component" value="Unassembled WGS sequence"/>
</dbReference>
<keyword evidence="8" id="KW-0406">Ion transport</keyword>
<proteinExistence type="inferred from homology"/>
<dbReference type="InterPro" id="IPR012910">
    <property type="entry name" value="Plug_dom"/>
</dbReference>
<dbReference type="Gene3D" id="2.170.130.10">
    <property type="entry name" value="TonB-dependent receptor, plug domain"/>
    <property type="match status" value="1"/>
</dbReference>
<evidence type="ECO:0000256" key="13">
    <source>
        <dbReference type="RuleBase" id="RU003357"/>
    </source>
</evidence>
<gene>
    <name evidence="16" type="ORF">HK17_15465</name>
</gene>
<organism evidence="16 17">
    <name type="scientific">Acetobacter indonesiensis</name>
    <dbReference type="NCBI Taxonomy" id="104101"/>
    <lineage>
        <taxon>Bacteria</taxon>
        <taxon>Pseudomonadati</taxon>
        <taxon>Pseudomonadota</taxon>
        <taxon>Alphaproteobacteria</taxon>
        <taxon>Acetobacterales</taxon>
        <taxon>Acetobacteraceae</taxon>
        <taxon>Acetobacter</taxon>
    </lineage>
</organism>
<keyword evidence="7" id="KW-0408">Iron</keyword>
<dbReference type="InterPro" id="IPR037066">
    <property type="entry name" value="Plug_dom_sf"/>
</dbReference>
<dbReference type="Pfam" id="PF00593">
    <property type="entry name" value="TonB_dep_Rec_b-barrel"/>
    <property type="match status" value="1"/>
</dbReference>
<dbReference type="InterPro" id="IPR000531">
    <property type="entry name" value="Beta-barrel_TonB"/>
</dbReference>
<comment type="similarity">
    <text evidence="12 13">Belongs to the TonB-dependent receptor family.</text>
</comment>
<keyword evidence="9 13" id="KW-0798">TonB box</keyword>
<name>A0A252AJS8_9PROT</name>